<dbReference type="EMBL" id="KZ293457">
    <property type="protein sequence ID" value="PBK63668.1"/>
    <property type="molecule type" value="Genomic_DNA"/>
</dbReference>
<dbReference type="AlphaFoldDB" id="A0A2H3BCA8"/>
<dbReference type="Proteomes" id="UP000218334">
    <property type="component" value="Unassembled WGS sequence"/>
</dbReference>
<dbReference type="PANTHER" id="PTHR10366:SF564">
    <property type="entry name" value="STEROL-4-ALPHA-CARBOXYLATE 3-DEHYDROGENASE, DECARBOXYLATING"/>
    <property type="match status" value="1"/>
</dbReference>
<evidence type="ECO:0000313" key="4">
    <source>
        <dbReference type="EMBL" id="PBK63668.1"/>
    </source>
</evidence>
<name>A0A2H3BCA8_9AGAR</name>
<dbReference type="PANTHER" id="PTHR10366">
    <property type="entry name" value="NAD DEPENDENT EPIMERASE/DEHYDRATASE"/>
    <property type="match status" value="1"/>
</dbReference>
<protein>
    <submittedName>
        <fullName evidence="4">NAD(P)-binding protein</fullName>
    </submittedName>
</protein>
<dbReference type="Gene3D" id="3.40.50.720">
    <property type="entry name" value="NAD(P)-binding Rossmann-like Domain"/>
    <property type="match status" value="1"/>
</dbReference>
<comment type="similarity">
    <text evidence="2">Belongs to the NAD(P)-dependent epimerase/dehydratase family. Dihydroflavonol-4-reductase subfamily.</text>
</comment>
<sequence length="393" mass="43664">MRPCLYRHDSESAIDHLPENIINPNSALVMLYLSMRLINQFLVSTMTSNASKIIFVTGGTGFIGFHVLVQLLEAGYTVRATARDKKANLLRNALGTTYDKLKVLEIPDIFSDDLSGALLGVYGIIHLASTTPGKADAATSYRSRHILREAIKAGVKRVVNTSTMVAYPPGGPYGVDDWFSMTQEEVTATNNPYLIYRGSKTAADHAMLEFSKDHPELDISFIAPHYTFGPLAPGFERMLLEPEYKAFFTNGFIYALLRPDNVHFAVFPGVIDVRDVARAHLLALESPPTSAVGRKRSPLVSPYQSSYKDAIEIIAKERPELKDRLVHPSKAPEWPSYTLEVDRELVENQIGLKADSYIAWRDTVLDAVDSLVRVENIWKAKGFKVAVPDTPPL</sequence>
<dbReference type="STRING" id="1076256.A0A2H3BCA8"/>
<dbReference type="InterPro" id="IPR001509">
    <property type="entry name" value="Epimerase_deHydtase"/>
</dbReference>
<evidence type="ECO:0000259" key="3">
    <source>
        <dbReference type="Pfam" id="PF01370"/>
    </source>
</evidence>
<dbReference type="InterPro" id="IPR036291">
    <property type="entry name" value="NAD(P)-bd_dom_sf"/>
</dbReference>
<keyword evidence="1" id="KW-0560">Oxidoreductase</keyword>
<dbReference type="InterPro" id="IPR050425">
    <property type="entry name" value="NAD(P)_dehydrat-like"/>
</dbReference>
<gene>
    <name evidence="4" type="ORF">ARMSODRAFT_532014</name>
</gene>
<evidence type="ECO:0000313" key="5">
    <source>
        <dbReference type="Proteomes" id="UP000218334"/>
    </source>
</evidence>
<evidence type="ECO:0000256" key="2">
    <source>
        <dbReference type="ARBA" id="ARBA00023445"/>
    </source>
</evidence>
<proteinExistence type="inferred from homology"/>
<keyword evidence="5" id="KW-1185">Reference proteome</keyword>
<accession>A0A2H3BCA8</accession>
<dbReference type="Pfam" id="PF01370">
    <property type="entry name" value="Epimerase"/>
    <property type="match status" value="1"/>
</dbReference>
<reference evidence="5" key="1">
    <citation type="journal article" date="2017" name="Nat. Ecol. Evol.">
        <title>Genome expansion and lineage-specific genetic innovations in the forest pathogenic fungi Armillaria.</title>
        <authorList>
            <person name="Sipos G."/>
            <person name="Prasanna A.N."/>
            <person name="Walter M.C."/>
            <person name="O'Connor E."/>
            <person name="Balint B."/>
            <person name="Krizsan K."/>
            <person name="Kiss B."/>
            <person name="Hess J."/>
            <person name="Varga T."/>
            <person name="Slot J."/>
            <person name="Riley R."/>
            <person name="Boka B."/>
            <person name="Rigling D."/>
            <person name="Barry K."/>
            <person name="Lee J."/>
            <person name="Mihaltcheva S."/>
            <person name="LaButti K."/>
            <person name="Lipzen A."/>
            <person name="Waldron R."/>
            <person name="Moloney N.M."/>
            <person name="Sperisen C."/>
            <person name="Kredics L."/>
            <person name="Vagvoelgyi C."/>
            <person name="Patrignani A."/>
            <person name="Fitzpatrick D."/>
            <person name="Nagy I."/>
            <person name="Doyle S."/>
            <person name="Anderson J.B."/>
            <person name="Grigoriev I.V."/>
            <person name="Gueldener U."/>
            <person name="Muensterkoetter M."/>
            <person name="Nagy L.G."/>
        </authorList>
    </citation>
    <scope>NUCLEOTIDE SEQUENCE [LARGE SCALE GENOMIC DNA]</scope>
    <source>
        <strain evidence="5">28-4</strain>
    </source>
</reference>
<feature type="domain" description="NAD-dependent epimerase/dehydratase" evidence="3">
    <location>
        <begin position="54"/>
        <end position="235"/>
    </location>
</feature>
<evidence type="ECO:0000256" key="1">
    <source>
        <dbReference type="ARBA" id="ARBA00023002"/>
    </source>
</evidence>
<organism evidence="4 5">
    <name type="scientific">Armillaria solidipes</name>
    <dbReference type="NCBI Taxonomy" id="1076256"/>
    <lineage>
        <taxon>Eukaryota</taxon>
        <taxon>Fungi</taxon>
        <taxon>Dikarya</taxon>
        <taxon>Basidiomycota</taxon>
        <taxon>Agaricomycotina</taxon>
        <taxon>Agaricomycetes</taxon>
        <taxon>Agaricomycetidae</taxon>
        <taxon>Agaricales</taxon>
        <taxon>Marasmiineae</taxon>
        <taxon>Physalacriaceae</taxon>
        <taxon>Armillaria</taxon>
    </lineage>
</organism>
<dbReference type="SUPFAM" id="SSF51735">
    <property type="entry name" value="NAD(P)-binding Rossmann-fold domains"/>
    <property type="match status" value="1"/>
</dbReference>
<dbReference type="GO" id="GO:0016616">
    <property type="term" value="F:oxidoreductase activity, acting on the CH-OH group of donors, NAD or NADP as acceptor"/>
    <property type="evidence" value="ECO:0007669"/>
    <property type="project" value="TreeGrafter"/>
</dbReference>